<dbReference type="PANTHER" id="PTHR42815:SF2">
    <property type="entry name" value="FAD-BINDING, PUTATIVE (AFU_ORTHOLOGUE AFUA_6G07600)-RELATED"/>
    <property type="match status" value="1"/>
</dbReference>
<name>A0AAQ3ID54_BACIU</name>
<protein>
    <submittedName>
        <fullName evidence="2">Pyridoxamine 5'-phosphate oxidase family protein</fullName>
        <ecNumber evidence="2">1.-.-.-</ecNumber>
        <ecNumber evidence="2">1.4.3.5</ecNumber>
    </submittedName>
</protein>
<dbReference type="InterPro" id="IPR011576">
    <property type="entry name" value="Pyridox_Oxase_N"/>
</dbReference>
<dbReference type="Proteomes" id="UP001229422">
    <property type="component" value="Chromosome"/>
</dbReference>
<dbReference type="GO" id="GO:0004733">
    <property type="term" value="F:pyridoxamine phosphate oxidase activity"/>
    <property type="evidence" value="ECO:0007669"/>
    <property type="project" value="UniProtKB-EC"/>
</dbReference>
<sequence>MVNYSGEEILREKFNTKGIRVGKFITDLFRQYIESMDFFFIATSNREGKCDCSYRGGWKGSSPAVKVIDEKTLIFPDYRGNGAFQSLGNILENPNIGILFIDFTHAQRLRVNGQAVIVDTPEWKELFPKSLQIVKVTVEEIYPNCSLRIPRMKRVSETNNNL</sequence>
<dbReference type="EC" id="1.4.3.5" evidence="2"/>
<dbReference type="RefSeq" id="WP_064627409.1">
    <property type="nucleotide sequence ID" value="NZ_CBCSGB010000010.1"/>
</dbReference>
<dbReference type="EC" id="1.-.-.-" evidence="2"/>
<evidence type="ECO:0000259" key="1">
    <source>
        <dbReference type="Pfam" id="PF01243"/>
    </source>
</evidence>
<dbReference type="EMBL" id="CP125292">
    <property type="protein sequence ID" value="WHM19996.1"/>
    <property type="molecule type" value="Genomic_DNA"/>
</dbReference>
<dbReference type="SUPFAM" id="SSF50475">
    <property type="entry name" value="FMN-binding split barrel"/>
    <property type="match status" value="1"/>
</dbReference>
<keyword evidence="2" id="KW-0560">Oxidoreductase</keyword>
<dbReference type="Gene3D" id="2.30.110.10">
    <property type="entry name" value="Electron Transport, Fmn-binding Protein, Chain A"/>
    <property type="match status" value="1"/>
</dbReference>
<evidence type="ECO:0000313" key="2">
    <source>
        <dbReference type="EMBL" id="WHM19996.1"/>
    </source>
</evidence>
<gene>
    <name evidence="2" type="ORF">QL281_14005</name>
</gene>
<reference evidence="2" key="1">
    <citation type="submission" date="2023-05" db="EMBL/GenBank/DDBJ databases">
        <title>Complete genome sequence of Bacillus subtilis SRCM117797 isolated from Soybean paste.</title>
        <authorList>
            <person name="Abraha H.B."/>
            <person name="Kim K.-P."/>
            <person name="Ryu M.-S."/>
            <person name="Jeong D.-Y."/>
        </authorList>
    </citation>
    <scope>NUCLEOTIDE SEQUENCE</scope>
    <source>
        <strain evidence="2">SRCM117797</strain>
    </source>
</reference>
<dbReference type="PANTHER" id="PTHR42815">
    <property type="entry name" value="FAD-BINDING, PUTATIVE (AFU_ORTHOLOGUE AFUA_6G07600)-RELATED"/>
    <property type="match status" value="1"/>
</dbReference>
<dbReference type="Pfam" id="PF01243">
    <property type="entry name" value="PNPOx_N"/>
    <property type="match status" value="1"/>
</dbReference>
<feature type="domain" description="Pyridoxamine 5'-phosphate oxidase N-terminal" evidence="1">
    <location>
        <begin position="26"/>
        <end position="142"/>
    </location>
</feature>
<proteinExistence type="predicted"/>
<dbReference type="AlphaFoldDB" id="A0AAQ3ID54"/>
<organism evidence="2 3">
    <name type="scientific">Bacillus subtilis</name>
    <dbReference type="NCBI Taxonomy" id="1423"/>
    <lineage>
        <taxon>Bacteria</taxon>
        <taxon>Bacillati</taxon>
        <taxon>Bacillota</taxon>
        <taxon>Bacilli</taxon>
        <taxon>Bacillales</taxon>
        <taxon>Bacillaceae</taxon>
        <taxon>Bacillus</taxon>
    </lineage>
</organism>
<evidence type="ECO:0000313" key="3">
    <source>
        <dbReference type="Proteomes" id="UP001229422"/>
    </source>
</evidence>
<accession>A0AAQ3ID54</accession>
<dbReference type="InterPro" id="IPR012349">
    <property type="entry name" value="Split_barrel_FMN-bd"/>
</dbReference>